<evidence type="ECO:0000313" key="11">
    <source>
        <dbReference type="EMBL" id="PVD27628.1"/>
    </source>
</evidence>
<dbReference type="PANTHER" id="PTHR24223">
    <property type="entry name" value="ATP-BINDING CASSETTE SUB-FAMILY C"/>
    <property type="match status" value="1"/>
</dbReference>
<sequence>MESVTHSPIYVHFSETISGGATIRAYRAVDRFIEEIKRRVDRNQSLYFTSLSAHSLTRDILFPTRWMTMNIEIITNLIIFGAAICSIVTPGIGEGTLGFSVTYAMQILHGPREVACCFSEYSTRYRPGLDLVLRDISFVVEAGQKVGIVGRTGAGKSSMTLSLFRLIEACNGYIMIDGVNIADIGLHDLRSRITILATAANDPVLFSGTLRMNLDPLDQYSDDQIWKALETAQLKRFAEELPENLNHQVGEGGQKLSVGQRQLVCLARSLLRRTKILVLDEATAAVDMETDSLIQNTIREAFSSCTIITIAHRLNTIMDYDRILVLDEGLVKEYDSPHVLLADKKSIFYGMAKDAGLV</sequence>
<protein>
    <recommendedName>
        <fullName evidence="10">ABC transporter domain-containing protein</fullName>
    </recommendedName>
</protein>
<dbReference type="GO" id="GO:0042626">
    <property type="term" value="F:ATPase-coupled transmembrane transporter activity"/>
    <property type="evidence" value="ECO:0007669"/>
    <property type="project" value="TreeGrafter"/>
</dbReference>
<dbReference type="Pfam" id="PF00005">
    <property type="entry name" value="ABC_tran"/>
    <property type="match status" value="1"/>
</dbReference>
<dbReference type="EMBL" id="PZQS01000007">
    <property type="protein sequence ID" value="PVD27628.1"/>
    <property type="molecule type" value="Genomic_DNA"/>
</dbReference>
<dbReference type="STRING" id="400727.A0A2T7P2J5"/>
<dbReference type="InterPro" id="IPR036640">
    <property type="entry name" value="ABC1_TM_sf"/>
</dbReference>
<dbReference type="GO" id="GO:0005774">
    <property type="term" value="C:vacuolar membrane"/>
    <property type="evidence" value="ECO:0007669"/>
    <property type="project" value="UniProtKB-SubCell"/>
</dbReference>
<dbReference type="SMART" id="SM00382">
    <property type="entry name" value="AAA"/>
    <property type="match status" value="1"/>
</dbReference>
<dbReference type="FunFam" id="3.40.50.300:FF:000074">
    <property type="entry name" value="Multidrug resistance-associated protein 5 isoform 1"/>
    <property type="match status" value="1"/>
</dbReference>
<evidence type="ECO:0000256" key="4">
    <source>
        <dbReference type="ARBA" id="ARBA00022692"/>
    </source>
</evidence>
<keyword evidence="8" id="KW-1133">Transmembrane helix</keyword>
<dbReference type="Proteomes" id="UP000245119">
    <property type="component" value="Linkage Group LG7"/>
</dbReference>
<comment type="caution">
    <text evidence="11">The sequence shown here is derived from an EMBL/GenBank/DDBJ whole genome shotgun (WGS) entry which is preliminary data.</text>
</comment>
<evidence type="ECO:0000256" key="7">
    <source>
        <dbReference type="ARBA" id="ARBA00022840"/>
    </source>
</evidence>
<evidence type="ECO:0000256" key="9">
    <source>
        <dbReference type="ARBA" id="ARBA00023136"/>
    </source>
</evidence>
<dbReference type="GO" id="GO:0005524">
    <property type="term" value="F:ATP binding"/>
    <property type="evidence" value="ECO:0007669"/>
    <property type="project" value="UniProtKB-KW"/>
</dbReference>
<dbReference type="SUPFAM" id="SSF52540">
    <property type="entry name" value="P-loop containing nucleoside triphosphate hydrolases"/>
    <property type="match status" value="1"/>
</dbReference>
<keyword evidence="6" id="KW-0547">Nucleotide-binding</keyword>
<evidence type="ECO:0000256" key="2">
    <source>
        <dbReference type="ARBA" id="ARBA00009726"/>
    </source>
</evidence>
<dbReference type="Gene3D" id="3.40.50.300">
    <property type="entry name" value="P-loop containing nucleotide triphosphate hydrolases"/>
    <property type="match status" value="1"/>
</dbReference>
<dbReference type="PROSITE" id="PS00211">
    <property type="entry name" value="ABC_TRANSPORTER_1"/>
    <property type="match status" value="1"/>
</dbReference>
<keyword evidence="7" id="KW-0067">ATP-binding</keyword>
<keyword evidence="3" id="KW-0813">Transport</keyword>
<dbReference type="PROSITE" id="PS50893">
    <property type="entry name" value="ABC_TRANSPORTER_2"/>
    <property type="match status" value="1"/>
</dbReference>
<evidence type="ECO:0000313" key="12">
    <source>
        <dbReference type="Proteomes" id="UP000245119"/>
    </source>
</evidence>
<evidence type="ECO:0000259" key="10">
    <source>
        <dbReference type="PROSITE" id="PS50893"/>
    </source>
</evidence>
<dbReference type="InterPro" id="IPR003439">
    <property type="entry name" value="ABC_transporter-like_ATP-bd"/>
</dbReference>
<comment type="subcellular location">
    <subcellularLocation>
        <location evidence="1">Endomembrane system</location>
        <topology evidence="1">Multi-pass membrane protein</topology>
    </subcellularLocation>
</comment>
<evidence type="ECO:0000256" key="3">
    <source>
        <dbReference type="ARBA" id="ARBA00022448"/>
    </source>
</evidence>
<gene>
    <name evidence="11" type="ORF">C0Q70_12794</name>
</gene>
<evidence type="ECO:0000256" key="5">
    <source>
        <dbReference type="ARBA" id="ARBA00022737"/>
    </source>
</evidence>
<keyword evidence="9" id="KW-0472">Membrane</keyword>
<keyword evidence="12" id="KW-1185">Reference proteome</keyword>
<dbReference type="OrthoDB" id="6500128at2759"/>
<keyword evidence="5" id="KW-0677">Repeat</keyword>
<dbReference type="Gene3D" id="1.20.1560.10">
    <property type="entry name" value="ABC transporter type 1, transmembrane domain"/>
    <property type="match status" value="1"/>
</dbReference>
<organism evidence="11 12">
    <name type="scientific">Pomacea canaliculata</name>
    <name type="common">Golden apple snail</name>
    <dbReference type="NCBI Taxonomy" id="400727"/>
    <lineage>
        <taxon>Eukaryota</taxon>
        <taxon>Metazoa</taxon>
        <taxon>Spiralia</taxon>
        <taxon>Lophotrochozoa</taxon>
        <taxon>Mollusca</taxon>
        <taxon>Gastropoda</taxon>
        <taxon>Caenogastropoda</taxon>
        <taxon>Architaenioglossa</taxon>
        <taxon>Ampullarioidea</taxon>
        <taxon>Ampullariidae</taxon>
        <taxon>Pomacea</taxon>
    </lineage>
</organism>
<dbReference type="GO" id="GO:0016887">
    <property type="term" value="F:ATP hydrolysis activity"/>
    <property type="evidence" value="ECO:0007669"/>
    <property type="project" value="InterPro"/>
</dbReference>
<comment type="similarity">
    <text evidence="2">Belongs to the ABC transporter superfamily. ABCC family. Conjugate transporter (TC 3.A.1.208) subfamily.</text>
</comment>
<dbReference type="CDD" id="cd03244">
    <property type="entry name" value="ABCC_MRP_domain2"/>
    <property type="match status" value="1"/>
</dbReference>
<evidence type="ECO:0000256" key="8">
    <source>
        <dbReference type="ARBA" id="ARBA00022989"/>
    </source>
</evidence>
<name>A0A2T7P2J5_POMCA</name>
<dbReference type="InterPro" id="IPR027417">
    <property type="entry name" value="P-loop_NTPase"/>
</dbReference>
<dbReference type="InterPro" id="IPR017871">
    <property type="entry name" value="ABC_transporter-like_CS"/>
</dbReference>
<dbReference type="AlphaFoldDB" id="A0A2T7P2J5"/>
<keyword evidence="4" id="KW-0812">Transmembrane</keyword>
<accession>A0A2T7P2J5</accession>
<dbReference type="InterPro" id="IPR050173">
    <property type="entry name" value="ABC_transporter_C-like"/>
</dbReference>
<evidence type="ECO:0000256" key="1">
    <source>
        <dbReference type="ARBA" id="ARBA00004127"/>
    </source>
</evidence>
<dbReference type="SUPFAM" id="SSF90123">
    <property type="entry name" value="ABC transporter transmembrane region"/>
    <property type="match status" value="1"/>
</dbReference>
<reference evidence="11 12" key="1">
    <citation type="submission" date="2018-04" db="EMBL/GenBank/DDBJ databases">
        <title>The genome of golden apple snail Pomacea canaliculata provides insight into stress tolerance and invasive adaptation.</title>
        <authorList>
            <person name="Liu C."/>
            <person name="Liu B."/>
            <person name="Ren Y."/>
            <person name="Zhang Y."/>
            <person name="Wang H."/>
            <person name="Li S."/>
            <person name="Jiang F."/>
            <person name="Yin L."/>
            <person name="Zhang G."/>
            <person name="Qian W."/>
            <person name="Fan W."/>
        </authorList>
    </citation>
    <scope>NUCLEOTIDE SEQUENCE [LARGE SCALE GENOMIC DNA]</scope>
    <source>
        <strain evidence="11">SZHN2017</strain>
        <tissue evidence="11">Muscle</tissue>
    </source>
</reference>
<feature type="domain" description="ABC transporter" evidence="10">
    <location>
        <begin position="118"/>
        <end position="353"/>
    </location>
</feature>
<proteinExistence type="inferred from homology"/>
<evidence type="ECO:0000256" key="6">
    <source>
        <dbReference type="ARBA" id="ARBA00022741"/>
    </source>
</evidence>
<dbReference type="InterPro" id="IPR003593">
    <property type="entry name" value="AAA+_ATPase"/>
</dbReference>